<dbReference type="Gene3D" id="3.30.200.20">
    <property type="entry name" value="Phosphorylase Kinase, domain 1"/>
    <property type="match status" value="1"/>
</dbReference>
<dbReference type="Gene3D" id="1.10.1200.270">
    <property type="entry name" value="Methyltransferase, alpha-helical capping domain"/>
    <property type="match status" value="1"/>
</dbReference>
<feature type="domain" description="Protein kinase" evidence="7">
    <location>
        <begin position="6"/>
        <end position="294"/>
    </location>
</feature>
<dbReference type="SUPFAM" id="SSF56112">
    <property type="entry name" value="Protein kinase-like (PK-like)"/>
    <property type="match status" value="1"/>
</dbReference>
<gene>
    <name evidence="8" type="ORF">CCACVL1_16810</name>
</gene>
<dbReference type="InterPro" id="IPR011009">
    <property type="entry name" value="Kinase-like_dom_sf"/>
</dbReference>
<feature type="binding site" evidence="6">
    <location>
        <position position="35"/>
    </location>
    <ligand>
        <name>ATP</name>
        <dbReference type="ChEBI" id="CHEBI:30616"/>
    </ligand>
</feature>
<dbReference type="GO" id="GO:0032259">
    <property type="term" value="P:methylation"/>
    <property type="evidence" value="ECO:0007669"/>
    <property type="project" value="UniProtKB-KW"/>
</dbReference>
<dbReference type="GO" id="GO:0046872">
    <property type="term" value="F:metal ion binding"/>
    <property type="evidence" value="ECO:0007669"/>
    <property type="project" value="UniProtKB-KW"/>
</dbReference>
<dbReference type="Pfam" id="PF03492">
    <property type="entry name" value="Methyltransf_7"/>
    <property type="match status" value="1"/>
</dbReference>
<keyword evidence="9" id="KW-1185">Reference proteome</keyword>
<name>A0A1R3HVC6_COCAP</name>
<dbReference type="InterPro" id="IPR029063">
    <property type="entry name" value="SAM-dependent_MTases_sf"/>
</dbReference>
<dbReference type="AlphaFoldDB" id="A0A1R3HVC6"/>
<keyword evidence="3" id="KW-0808">Transferase</keyword>
<dbReference type="OrthoDB" id="248923at2759"/>
<dbReference type="InterPro" id="IPR047173">
    <property type="entry name" value="STRAD_A/B-like"/>
</dbReference>
<sequence>MKPADYRFLEVIGDGATATVYKAMHIPTGNVVAVKVLDLDRCNNGNLDNIRRETQTMNLIQHANIIRSHCSFVVGRNLWVVMEFMSEGSCYQRMKIGYPDGIEESAIKSILKETLKALNYLHKQGHIHRDVKAGNILLDKNGAVKLADFGVSACMFDSGDRQRCRNTFVGTPCWMAPEVMQEPGGSGYDYKADIWSFGITALELAHGHAPFSDYPPMKQKMKVEQVLRMNGGVGNDSYAKNSSYQGLIEEGKLESFDLPYYAATKEEVKKVIEAEGSFTIQRLEAFGMDWDDYIKKADSKLDKTERAAIIARDMRAVGEPILGSHFGEEIMDDLFRRFEEDVLHYMEEHHCQHINMVMSLIKKDY</sequence>
<dbReference type="InterPro" id="IPR042086">
    <property type="entry name" value="MeTrfase_capping"/>
</dbReference>
<keyword evidence="2" id="KW-0489">Methyltransferase</keyword>
<dbReference type="STRING" id="210143.A0A1R3HVC6"/>
<evidence type="ECO:0000313" key="9">
    <source>
        <dbReference type="Proteomes" id="UP000188268"/>
    </source>
</evidence>
<evidence type="ECO:0000259" key="7">
    <source>
        <dbReference type="PROSITE" id="PS50011"/>
    </source>
</evidence>
<dbReference type="PROSITE" id="PS00107">
    <property type="entry name" value="PROTEIN_KINASE_ATP"/>
    <property type="match status" value="1"/>
</dbReference>
<dbReference type="GO" id="GO:0004672">
    <property type="term" value="F:protein kinase activity"/>
    <property type="evidence" value="ECO:0007669"/>
    <property type="project" value="InterPro"/>
</dbReference>
<dbReference type="Proteomes" id="UP000188268">
    <property type="component" value="Unassembled WGS sequence"/>
</dbReference>
<comment type="similarity">
    <text evidence="1">Belongs to the protein kinase superfamily. STE Ser/Thr protein kinase family. STE20 subfamily.</text>
</comment>
<evidence type="ECO:0000256" key="5">
    <source>
        <dbReference type="ARBA" id="ARBA00022842"/>
    </source>
</evidence>
<dbReference type="InterPro" id="IPR017441">
    <property type="entry name" value="Protein_kinase_ATP_BS"/>
</dbReference>
<evidence type="ECO:0000256" key="3">
    <source>
        <dbReference type="ARBA" id="ARBA00022679"/>
    </source>
</evidence>
<dbReference type="SUPFAM" id="SSF53335">
    <property type="entry name" value="S-adenosyl-L-methionine-dependent methyltransferases"/>
    <property type="match status" value="1"/>
</dbReference>
<keyword evidence="4" id="KW-0479">Metal-binding</keyword>
<dbReference type="GO" id="GO:0043539">
    <property type="term" value="F:protein serine/threonine kinase activator activity"/>
    <property type="evidence" value="ECO:0007669"/>
    <property type="project" value="InterPro"/>
</dbReference>
<protein>
    <recommendedName>
        <fullName evidence="7">Protein kinase domain-containing protein</fullName>
    </recommendedName>
</protein>
<evidence type="ECO:0000313" key="8">
    <source>
        <dbReference type="EMBL" id="OMO74319.1"/>
    </source>
</evidence>
<comment type="caution">
    <text evidence="8">The sequence shown here is derived from an EMBL/GenBank/DDBJ whole genome shotgun (WGS) entry which is preliminary data.</text>
</comment>
<organism evidence="8 9">
    <name type="scientific">Corchorus capsularis</name>
    <name type="common">Jute</name>
    <dbReference type="NCBI Taxonomy" id="210143"/>
    <lineage>
        <taxon>Eukaryota</taxon>
        <taxon>Viridiplantae</taxon>
        <taxon>Streptophyta</taxon>
        <taxon>Embryophyta</taxon>
        <taxon>Tracheophyta</taxon>
        <taxon>Spermatophyta</taxon>
        <taxon>Magnoliopsida</taxon>
        <taxon>eudicotyledons</taxon>
        <taxon>Gunneridae</taxon>
        <taxon>Pentapetalae</taxon>
        <taxon>rosids</taxon>
        <taxon>malvids</taxon>
        <taxon>Malvales</taxon>
        <taxon>Malvaceae</taxon>
        <taxon>Grewioideae</taxon>
        <taxon>Apeibeae</taxon>
        <taxon>Corchorus</taxon>
    </lineage>
</organism>
<dbReference type="GO" id="GO:0005524">
    <property type="term" value="F:ATP binding"/>
    <property type="evidence" value="ECO:0007669"/>
    <property type="project" value="UniProtKB-UniRule"/>
</dbReference>
<dbReference type="EMBL" id="AWWV01011121">
    <property type="protein sequence ID" value="OMO74319.1"/>
    <property type="molecule type" value="Genomic_DNA"/>
</dbReference>
<accession>A0A1R3HVC6</accession>
<evidence type="ECO:0000256" key="6">
    <source>
        <dbReference type="PROSITE-ProRule" id="PRU10141"/>
    </source>
</evidence>
<dbReference type="InterPro" id="IPR000719">
    <property type="entry name" value="Prot_kinase_dom"/>
</dbReference>
<dbReference type="Pfam" id="PF00069">
    <property type="entry name" value="Pkinase"/>
    <property type="match status" value="1"/>
</dbReference>
<reference evidence="8 9" key="1">
    <citation type="submission" date="2013-09" db="EMBL/GenBank/DDBJ databases">
        <title>Corchorus capsularis genome sequencing.</title>
        <authorList>
            <person name="Alam M."/>
            <person name="Haque M.S."/>
            <person name="Islam M.S."/>
            <person name="Emdad E.M."/>
            <person name="Islam M.M."/>
            <person name="Ahmed B."/>
            <person name="Halim A."/>
            <person name="Hossen Q.M.M."/>
            <person name="Hossain M.Z."/>
            <person name="Ahmed R."/>
            <person name="Khan M.M."/>
            <person name="Islam R."/>
            <person name="Rashid M.M."/>
            <person name="Khan S.A."/>
            <person name="Rahman M.S."/>
            <person name="Alam M."/>
        </authorList>
    </citation>
    <scope>NUCLEOTIDE SEQUENCE [LARGE SCALE GENOMIC DNA]</scope>
    <source>
        <strain evidence="9">cv. CVL-1</strain>
        <tissue evidence="8">Whole seedling</tissue>
    </source>
</reference>
<evidence type="ECO:0000256" key="1">
    <source>
        <dbReference type="ARBA" id="ARBA00008874"/>
    </source>
</evidence>
<dbReference type="FunFam" id="3.30.200.20:FF:000099">
    <property type="entry name" value="Serine/threonine-protein kinase BLUS1"/>
    <property type="match status" value="1"/>
</dbReference>
<dbReference type="PANTHER" id="PTHR48014">
    <property type="entry name" value="SERINE/THREONINE-PROTEIN KINASE FRAY2"/>
    <property type="match status" value="1"/>
</dbReference>
<dbReference type="Gramene" id="OMO74319">
    <property type="protein sequence ID" value="OMO74319"/>
    <property type="gene ID" value="CCACVL1_16810"/>
</dbReference>
<proteinExistence type="inferred from homology"/>
<keyword evidence="6" id="KW-0067">ATP-binding</keyword>
<dbReference type="Gene3D" id="1.10.510.10">
    <property type="entry name" value="Transferase(Phosphotransferase) domain 1"/>
    <property type="match status" value="1"/>
</dbReference>
<keyword evidence="5" id="KW-0460">Magnesium</keyword>
<dbReference type="PANTHER" id="PTHR48014:SF21">
    <property type="entry name" value="SERINE_THREONINE-PROTEIN KINASE FRAY2"/>
    <property type="match status" value="1"/>
</dbReference>
<evidence type="ECO:0000256" key="2">
    <source>
        <dbReference type="ARBA" id="ARBA00022603"/>
    </source>
</evidence>
<dbReference type="InterPro" id="IPR005299">
    <property type="entry name" value="MeTrfase_7"/>
</dbReference>
<dbReference type="SMART" id="SM00220">
    <property type="entry name" value="S_TKc"/>
    <property type="match status" value="1"/>
</dbReference>
<dbReference type="GO" id="GO:0008168">
    <property type="term" value="F:methyltransferase activity"/>
    <property type="evidence" value="ECO:0007669"/>
    <property type="project" value="UniProtKB-KW"/>
</dbReference>
<keyword evidence="6" id="KW-0547">Nucleotide-binding</keyword>
<evidence type="ECO:0000256" key="4">
    <source>
        <dbReference type="ARBA" id="ARBA00022723"/>
    </source>
</evidence>
<dbReference type="PROSITE" id="PS50011">
    <property type="entry name" value="PROTEIN_KINASE_DOM"/>
    <property type="match status" value="1"/>
</dbReference>